<feature type="transmembrane region" description="Helical" evidence="1">
    <location>
        <begin position="38"/>
        <end position="58"/>
    </location>
</feature>
<dbReference type="EMBL" id="AEMG01000006">
    <property type="protein sequence ID" value="EFW92608.1"/>
    <property type="molecule type" value="Genomic_DNA"/>
</dbReference>
<dbReference type="AlphaFoldDB" id="E7QRI9"/>
<dbReference type="STRING" id="797209.GCA_000376445_00091"/>
<keyword evidence="1" id="KW-0812">Transmembrane</keyword>
<dbReference type="eggNOG" id="arCOG07573">
    <property type="taxonomic scope" value="Archaea"/>
</dbReference>
<sequence>MPVRPHDLELVVSLGILLLSVGLGTLTYLTWRRERERRLAIVTVAYVLFALRGLAVVLEETFLMSVRPELIDHLSSLFVLLGLLLFFVAIARD</sequence>
<dbReference type="EMBL" id="FRAN01000001">
    <property type="protein sequence ID" value="SHK17784.1"/>
    <property type="molecule type" value="Genomic_DNA"/>
</dbReference>
<proteinExistence type="predicted"/>
<reference evidence="3" key="3">
    <citation type="submission" date="2016-11" db="EMBL/GenBank/DDBJ databases">
        <authorList>
            <person name="Jaros S."/>
            <person name="Januszkiewicz K."/>
            <person name="Wedrychowicz H."/>
        </authorList>
    </citation>
    <scope>NUCLEOTIDE SEQUENCE [LARGE SCALE GENOMIC DNA]</scope>
    <source>
        <strain evidence="3">DX253</strain>
    </source>
</reference>
<keyword evidence="1" id="KW-0472">Membrane</keyword>
<evidence type="ECO:0000313" key="3">
    <source>
        <dbReference type="EMBL" id="SHK17784.1"/>
    </source>
</evidence>
<dbReference type="RefSeq" id="WP_007978349.1">
    <property type="nucleotide sequence ID" value="NZ_AEMG01000006.1"/>
</dbReference>
<reference evidence="2 4" key="1">
    <citation type="journal article" date="2014" name="ISME J.">
        <title>Trehalose/2-sulfotrehalose biosynthesis and glycine-betaine uptake are widely spread mechanisms for osmoadaptation in the Halobacteriales.</title>
        <authorList>
            <person name="Youssef N.H."/>
            <person name="Savage-Ashlock K.N."/>
            <person name="McCully A.L."/>
            <person name="Luedtke B."/>
            <person name="Shaw E.I."/>
            <person name="Hoff W.D."/>
            <person name="Elshahed M.S."/>
        </authorList>
    </citation>
    <scope>NUCLEOTIDE SEQUENCE [LARGE SCALE GENOMIC DNA]</scope>
    <source>
        <strain evidence="2 4">DX253</strain>
    </source>
</reference>
<evidence type="ECO:0000313" key="4">
    <source>
        <dbReference type="Proteomes" id="UP000003751"/>
    </source>
</evidence>
<evidence type="ECO:0000256" key="1">
    <source>
        <dbReference type="SAM" id="Phobius"/>
    </source>
</evidence>
<dbReference type="OrthoDB" id="202944at2157"/>
<reference evidence="5" key="2">
    <citation type="submission" date="2016-11" db="EMBL/GenBank/DDBJ databases">
        <authorList>
            <person name="Varghese N."/>
            <person name="Submissions S."/>
        </authorList>
    </citation>
    <scope>NUCLEOTIDE SEQUENCE [LARGE SCALE GENOMIC DNA]</scope>
    <source>
        <strain evidence="5">DX253</strain>
    </source>
</reference>
<evidence type="ECO:0000313" key="2">
    <source>
        <dbReference type="EMBL" id="EFW92608.1"/>
    </source>
</evidence>
<keyword evidence="5" id="KW-1185">Reference proteome</keyword>
<dbReference type="Proteomes" id="UP000184203">
    <property type="component" value="Unassembled WGS sequence"/>
</dbReference>
<protein>
    <submittedName>
        <fullName evidence="2">Uncharacterized protein</fullName>
    </submittedName>
</protein>
<name>E7QRI9_HALPU</name>
<feature type="transmembrane region" description="Helical" evidence="1">
    <location>
        <begin position="12"/>
        <end position="31"/>
    </location>
</feature>
<dbReference type="PATRIC" id="fig|797209.4.peg.1405"/>
<feature type="transmembrane region" description="Helical" evidence="1">
    <location>
        <begin position="70"/>
        <end position="91"/>
    </location>
</feature>
<dbReference type="Proteomes" id="UP000003751">
    <property type="component" value="Unassembled WGS sequence"/>
</dbReference>
<accession>E7QRI9</accession>
<gene>
    <name evidence="3" type="ORF">SAMN05444342_0849</name>
    <name evidence="2" type="ORF">ZOD2009_07059</name>
</gene>
<keyword evidence="1" id="KW-1133">Transmembrane helix</keyword>
<evidence type="ECO:0000313" key="5">
    <source>
        <dbReference type="Proteomes" id="UP000184203"/>
    </source>
</evidence>
<organism evidence="2 4">
    <name type="scientific">Haladaptatus paucihalophilus DX253</name>
    <dbReference type="NCBI Taxonomy" id="797209"/>
    <lineage>
        <taxon>Archaea</taxon>
        <taxon>Methanobacteriati</taxon>
        <taxon>Methanobacteriota</taxon>
        <taxon>Stenosarchaea group</taxon>
        <taxon>Halobacteria</taxon>
        <taxon>Halobacteriales</taxon>
        <taxon>Haladaptataceae</taxon>
        <taxon>Haladaptatus</taxon>
    </lineage>
</organism>